<proteinExistence type="predicted"/>
<evidence type="ECO:0000313" key="1">
    <source>
        <dbReference type="EMBL" id="KTC69576.1"/>
    </source>
</evidence>
<dbReference type="RefSeq" id="WP_058460646.1">
    <property type="nucleotide sequence ID" value="NZ_CAAAIY010000036.1"/>
</dbReference>
<gene>
    <name evidence="1" type="ORF">Lboz_3092</name>
</gene>
<dbReference type="AlphaFoldDB" id="A0A0W0RER1"/>
<comment type="caution">
    <text evidence="1">The sequence shown here is derived from an EMBL/GenBank/DDBJ whole genome shotgun (WGS) entry which is preliminary data.</text>
</comment>
<reference evidence="1 2" key="1">
    <citation type="submission" date="2015-11" db="EMBL/GenBank/DDBJ databases">
        <title>Genomic analysis of 38 Legionella species identifies large and diverse effector repertoires.</title>
        <authorList>
            <person name="Burstein D."/>
            <person name="Amaro F."/>
            <person name="Zusman T."/>
            <person name="Lifshitz Z."/>
            <person name="Cohen O."/>
            <person name="Gilbert J.A."/>
            <person name="Pupko T."/>
            <person name="Shuman H.A."/>
            <person name="Segal G."/>
        </authorList>
    </citation>
    <scope>NUCLEOTIDE SEQUENCE [LARGE SCALE GENOMIC DNA]</scope>
    <source>
        <strain evidence="1 2">WIGA</strain>
    </source>
</reference>
<name>A0A0W0RER1_LEGBO</name>
<organism evidence="1 2">
    <name type="scientific">Legionella bozemanae</name>
    <name type="common">Fluoribacter bozemanae</name>
    <dbReference type="NCBI Taxonomy" id="447"/>
    <lineage>
        <taxon>Bacteria</taxon>
        <taxon>Pseudomonadati</taxon>
        <taxon>Pseudomonadota</taxon>
        <taxon>Gammaproteobacteria</taxon>
        <taxon>Legionellales</taxon>
        <taxon>Legionellaceae</taxon>
        <taxon>Legionella</taxon>
    </lineage>
</organism>
<keyword evidence="2" id="KW-1185">Reference proteome</keyword>
<protein>
    <submittedName>
        <fullName evidence="1">Uncharacterized protein</fullName>
    </submittedName>
</protein>
<evidence type="ECO:0000313" key="2">
    <source>
        <dbReference type="Proteomes" id="UP000054695"/>
    </source>
</evidence>
<dbReference type="STRING" id="447.Lboz_3092"/>
<sequence length="71" mass="7900">MTKIDSHFMKKNLGNKVYPLYGGVSRLKNDSILNKAKFIIDTGCESNLTILFLSENRSAPLKTMPGKGPKE</sequence>
<dbReference type="EMBL" id="LNXU01000045">
    <property type="protein sequence ID" value="KTC69576.1"/>
    <property type="molecule type" value="Genomic_DNA"/>
</dbReference>
<dbReference type="OrthoDB" id="9941618at2"/>
<accession>A0A0W0RER1</accession>
<dbReference type="PATRIC" id="fig|447.4.peg.3298"/>
<dbReference type="Proteomes" id="UP000054695">
    <property type="component" value="Unassembled WGS sequence"/>
</dbReference>